<comment type="caution">
    <text evidence="4">The sequence shown here is derived from an EMBL/GenBank/DDBJ whole genome shotgun (WGS) entry which is preliminary data.</text>
</comment>
<evidence type="ECO:0000313" key="4">
    <source>
        <dbReference type="EMBL" id="MFC6282482.1"/>
    </source>
</evidence>
<dbReference type="SUPFAM" id="SSF52833">
    <property type="entry name" value="Thioredoxin-like"/>
    <property type="match status" value="1"/>
</dbReference>
<protein>
    <submittedName>
        <fullName evidence="4">SCO family protein</fullName>
    </submittedName>
</protein>
<dbReference type="RefSeq" id="WP_371438373.1">
    <property type="nucleotide sequence ID" value="NZ_JBHSRS010000078.1"/>
</dbReference>
<dbReference type="Proteomes" id="UP001596270">
    <property type="component" value="Unassembled WGS sequence"/>
</dbReference>
<dbReference type="PANTHER" id="PTHR12151:SF25">
    <property type="entry name" value="LINALOOL DEHYDRATASE_ISOMERASE DOMAIN-CONTAINING PROTEIN"/>
    <property type="match status" value="1"/>
</dbReference>
<dbReference type="PROSITE" id="PS51352">
    <property type="entry name" value="THIOREDOXIN_2"/>
    <property type="match status" value="1"/>
</dbReference>
<proteinExistence type="inferred from homology"/>
<name>A0ABW1U0G4_9BURK</name>
<reference evidence="5" key="1">
    <citation type="journal article" date="2019" name="Int. J. Syst. Evol. Microbiol.">
        <title>The Global Catalogue of Microorganisms (GCM) 10K type strain sequencing project: providing services to taxonomists for standard genome sequencing and annotation.</title>
        <authorList>
            <consortium name="The Broad Institute Genomics Platform"/>
            <consortium name="The Broad Institute Genome Sequencing Center for Infectious Disease"/>
            <person name="Wu L."/>
            <person name="Ma J."/>
        </authorList>
    </citation>
    <scope>NUCLEOTIDE SEQUENCE [LARGE SCALE GENOMIC DNA]</scope>
    <source>
        <strain evidence="5">CCUG 39402</strain>
    </source>
</reference>
<comment type="similarity">
    <text evidence="1">Belongs to the SCO1/2 family.</text>
</comment>
<keyword evidence="5" id="KW-1185">Reference proteome</keyword>
<evidence type="ECO:0000313" key="5">
    <source>
        <dbReference type="Proteomes" id="UP001596270"/>
    </source>
</evidence>
<feature type="domain" description="Thioredoxin" evidence="3">
    <location>
        <begin position="50"/>
        <end position="214"/>
    </location>
</feature>
<dbReference type="CDD" id="cd02968">
    <property type="entry name" value="SCO"/>
    <property type="match status" value="1"/>
</dbReference>
<dbReference type="EMBL" id="JBHSRS010000078">
    <property type="protein sequence ID" value="MFC6282482.1"/>
    <property type="molecule type" value="Genomic_DNA"/>
</dbReference>
<accession>A0ABW1U0G4</accession>
<evidence type="ECO:0000256" key="1">
    <source>
        <dbReference type="ARBA" id="ARBA00010996"/>
    </source>
</evidence>
<sequence length="214" mass="23306">MTTSFRSSGVNPGKRNAIKLIAGGALLTAATGLLSACSPEEKPQFKSIDLTGADYARDFSLTDQNGQLRSVKDFAGKVVVVFFGFTQCPDVCPTSMAELASIKKELGADGDKLQAIFITVDPERDTPELLKAYMGNFDPTFLALRPTMEQLPQVAKDFKIYYKKVEGKTPGSYSMDHSAGSYVYDTKGRVRLYSRYGNGTEGLTSDIRLLLKSA</sequence>
<evidence type="ECO:0000259" key="3">
    <source>
        <dbReference type="PROSITE" id="PS51352"/>
    </source>
</evidence>
<organism evidence="4 5">
    <name type="scientific">Polaromonas aquatica</name>
    <dbReference type="NCBI Taxonomy" id="332657"/>
    <lineage>
        <taxon>Bacteria</taxon>
        <taxon>Pseudomonadati</taxon>
        <taxon>Pseudomonadota</taxon>
        <taxon>Betaproteobacteria</taxon>
        <taxon>Burkholderiales</taxon>
        <taxon>Comamonadaceae</taxon>
        <taxon>Polaromonas</taxon>
    </lineage>
</organism>
<dbReference type="Gene3D" id="3.40.30.10">
    <property type="entry name" value="Glutaredoxin"/>
    <property type="match status" value="1"/>
</dbReference>
<dbReference type="InterPro" id="IPR003782">
    <property type="entry name" value="SCO1/SenC"/>
</dbReference>
<dbReference type="PANTHER" id="PTHR12151">
    <property type="entry name" value="ELECTRON TRANSPORT PROTIN SCO1/SENC FAMILY MEMBER"/>
    <property type="match status" value="1"/>
</dbReference>
<gene>
    <name evidence="4" type="ORF">ACFQND_14755</name>
</gene>
<evidence type="ECO:0000256" key="2">
    <source>
        <dbReference type="ARBA" id="ARBA00023008"/>
    </source>
</evidence>
<dbReference type="InterPro" id="IPR013766">
    <property type="entry name" value="Thioredoxin_domain"/>
</dbReference>
<dbReference type="Pfam" id="PF02630">
    <property type="entry name" value="SCO1-SenC"/>
    <property type="match status" value="1"/>
</dbReference>
<dbReference type="InterPro" id="IPR036249">
    <property type="entry name" value="Thioredoxin-like_sf"/>
</dbReference>
<keyword evidence="2" id="KW-0186">Copper</keyword>